<reference evidence="3" key="1">
    <citation type="journal article" date="2019" name="Int. J. Syst. Evol. Microbiol.">
        <title>The Global Catalogue of Microorganisms (GCM) 10K type strain sequencing project: providing services to taxonomists for standard genome sequencing and annotation.</title>
        <authorList>
            <consortium name="The Broad Institute Genomics Platform"/>
            <consortium name="The Broad Institute Genome Sequencing Center for Infectious Disease"/>
            <person name="Wu L."/>
            <person name="Ma J."/>
        </authorList>
    </citation>
    <scope>NUCLEOTIDE SEQUENCE [LARGE SCALE GENOMIC DNA]</scope>
    <source>
        <strain evidence="3">JCM 17938</strain>
    </source>
</reference>
<proteinExistence type="predicted"/>
<gene>
    <name evidence="2" type="ORF">GCM10023195_32690</name>
</gene>
<feature type="transmembrane region" description="Helical" evidence="1">
    <location>
        <begin position="20"/>
        <end position="40"/>
    </location>
</feature>
<feature type="transmembrane region" description="Helical" evidence="1">
    <location>
        <begin position="64"/>
        <end position="85"/>
    </location>
</feature>
<evidence type="ECO:0000313" key="3">
    <source>
        <dbReference type="Proteomes" id="UP001500212"/>
    </source>
</evidence>
<evidence type="ECO:0000313" key="2">
    <source>
        <dbReference type="EMBL" id="GAA4608359.1"/>
    </source>
</evidence>
<accession>A0ABP8THF1</accession>
<dbReference type="RefSeq" id="WP_345354310.1">
    <property type="nucleotide sequence ID" value="NZ_BAABHJ010000008.1"/>
</dbReference>
<keyword evidence="3" id="KW-1185">Reference proteome</keyword>
<keyword evidence="1" id="KW-0812">Transmembrane</keyword>
<evidence type="ECO:0008006" key="4">
    <source>
        <dbReference type="Google" id="ProtNLM"/>
    </source>
</evidence>
<evidence type="ECO:0000256" key="1">
    <source>
        <dbReference type="SAM" id="Phobius"/>
    </source>
</evidence>
<sequence length="184" mass="20317">MGQRSRSSFGPGAYVVRYAWWSPLVPTVVGAVLVAGFVIGELRRPANVRWRPAAHPGVDDWVNFAARCLMPLIALGLFVLAVVYLRRVVRGRVAFAVARKGVYWCPSGDGAKGQWFSWDDVAAIEFHPAEGGSTGHGAVALRGYAPEEEERPRLVSTRLGGWRIGRRRLVRALREFAPHVELIS</sequence>
<protein>
    <recommendedName>
        <fullName evidence="4">PH domain-containing protein</fullName>
    </recommendedName>
</protein>
<dbReference type="EMBL" id="BAABHJ010000008">
    <property type="protein sequence ID" value="GAA4608359.1"/>
    <property type="molecule type" value="Genomic_DNA"/>
</dbReference>
<organism evidence="2 3">
    <name type="scientific">Actinoallomurus liliacearum</name>
    <dbReference type="NCBI Taxonomy" id="1080073"/>
    <lineage>
        <taxon>Bacteria</taxon>
        <taxon>Bacillati</taxon>
        <taxon>Actinomycetota</taxon>
        <taxon>Actinomycetes</taxon>
        <taxon>Streptosporangiales</taxon>
        <taxon>Thermomonosporaceae</taxon>
        <taxon>Actinoallomurus</taxon>
    </lineage>
</organism>
<keyword evidence="1" id="KW-0472">Membrane</keyword>
<comment type="caution">
    <text evidence="2">The sequence shown here is derived from an EMBL/GenBank/DDBJ whole genome shotgun (WGS) entry which is preliminary data.</text>
</comment>
<dbReference type="Proteomes" id="UP001500212">
    <property type="component" value="Unassembled WGS sequence"/>
</dbReference>
<name>A0ABP8THF1_9ACTN</name>
<keyword evidence="1" id="KW-1133">Transmembrane helix</keyword>